<dbReference type="PROSITE" id="PS50893">
    <property type="entry name" value="ABC_TRANSPORTER_2"/>
    <property type="match status" value="1"/>
</dbReference>
<dbReference type="GO" id="GO:0016887">
    <property type="term" value="F:ATP hydrolysis activity"/>
    <property type="evidence" value="ECO:0007669"/>
    <property type="project" value="InterPro"/>
</dbReference>
<evidence type="ECO:0000256" key="3">
    <source>
        <dbReference type="ARBA" id="ARBA00022840"/>
    </source>
</evidence>
<dbReference type="SUPFAM" id="SSF52540">
    <property type="entry name" value="P-loop containing nucleoside triphosphate hydrolases"/>
    <property type="match status" value="1"/>
</dbReference>
<keyword evidence="2" id="KW-0547">Nucleotide-binding</keyword>
<feature type="domain" description="ABC transporter" evidence="4">
    <location>
        <begin position="24"/>
        <end position="214"/>
    </location>
</feature>
<keyword evidence="6" id="KW-1185">Reference proteome</keyword>
<organism evidence="5 6">
    <name type="scientific">Brumicola blandensis</name>
    <dbReference type="NCBI Taxonomy" id="3075611"/>
    <lineage>
        <taxon>Bacteria</taxon>
        <taxon>Pseudomonadati</taxon>
        <taxon>Pseudomonadota</taxon>
        <taxon>Gammaproteobacteria</taxon>
        <taxon>Alteromonadales</taxon>
        <taxon>Alteromonadaceae</taxon>
        <taxon>Brumicola</taxon>
    </lineage>
</organism>
<dbReference type="PANTHER" id="PTHR42939:SF1">
    <property type="entry name" value="ABC TRANSPORTER ATP-BINDING PROTEIN ALBC-RELATED"/>
    <property type="match status" value="1"/>
</dbReference>
<accession>A0AAW8QZC3</accession>
<gene>
    <name evidence="5" type="ORF">RM544_08170</name>
</gene>
<dbReference type="RefSeq" id="WP_311361272.1">
    <property type="nucleotide sequence ID" value="NZ_JAVRIE010000002.1"/>
</dbReference>
<dbReference type="PANTHER" id="PTHR42939">
    <property type="entry name" value="ABC TRANSPORTER ATP-BINDING PROTEIN ALBC-RELATED"/>
    <property type="match status" value="1"/>
</dbReference>
<proteinExistence type="predicted"/>
<dbReference type="EMBL" id="JAVRIE010000002">
    <property type="protein sequence ID" value="MDT0582513.1"/>
    <property type="molecule type" value="Genomic_DNA"/>
</dbReference>
<keyword evidence="1" id="KW-0813">Transport</keyword>
<evidence type="ECO:0000259" key="4">
    <source>
        <dbReference type="PROSITE" id="PS50893"/>
    </source>
</evidence>
<name>A0AAW8QZC3_9ALTE</name>
<evidence type="ECO:0000256" key="2">
    <source>
        <dbReference type="ARBA" id="ARBA00022741"/>
    </source>
</evidence>
<evidence type="ECO:0000256" key="1">
    <source>
        <dbReference type="ARBA" id="ARBA00022448"/>
    </source>
</evidence>
<reference evidence="5 6" key="1">
    <citation type="submission" date="2023-09" db="EMBL/GenBank/DDBJ databases">
        <authorList>
            <person name="Rey-Velasco X."/>
        </authorList>
    </citation>
    <scope>NUCLEOTIDE SEQUENCE [LARGE SCALE GENOMIC DNA]</scope>
    <source>
        <strain evidence="5 6">W409</strain>
    </source>
</reference>
<dbReference type="InterPro" id="IPR003593">
    <property type="entry name" value="AAA+_ATPase"/>
</dbReference>
<keyword evidence="3 5" id="KW-0067">ATP-binding</keyword>
<dbReference type="Pfam" id="PF00005">
    <property type="entry name" value="ABC_tran"/>
    <property type="match status" value="1"/>
</dbReference>
<dbReference type="GO" id="GO:0005524">
    <property type="term" value="F:ATP binding"/>
    <property type="evidence" value="ECO:0007669"/>
    <property type="project" value="UniProtKB-KW"/>
</dbReference>
<dbReference type="Proteomes" id="UP001249020">
    <property type="component" value="Unassembled WGS sequence"/>
</dbReference>
<protein>
    <submittedName>
        <fullName evidence="5">ATP-binding cassette domain-containing protein</fullName>
    </submittedName>
</protein>
<comment type="caution">
    <text evidence="5">The sequence shown here is derived from an EMBL/GenBank/DDBJ whole genome shotgun (WGS) entry which is preliminary data.</text>
</comment>
<dbReference type="InterPro" id="IPR051782">
    <property type="entry name" value="ABC_Transporter_VariousFunc"/>
</dbReference>
<dbReference type="AlphaFoldDB" id="A0AAW8QZC3"/>
<dbReference type="InterPro" id="IPR003439">
    <property type="entry name" value="ABC_transporter-like_ATP-bd"/>
</dbReference>
<evidence type="ECO:0000313" key="6">
    <source>
        <dbReference type="Proteomes" id="UP001249020"/>
    </source>
</evidence>
<dbReference type="Gene3D" id="3.40.50.300">
    <property type="entry name" value="P-loop containing nucleotide triphosphate hydrolases"/>
    <property type="match status" value="1"/>
</dbReference>
<dbReference type="InterPro" id="IPR027417">
    <property type="entry name" value="P-loop_NTPase"/>
</dbReference>
<dbReference type="SMART" id="SM00382">
    <property type="entry name" value="AAA"/>
    <property type="match status" value="1"/>
</dbReference>
<sequence length="219" mass="24333">MPVKRGNKEVNQQEHDQQETNQHLQLTCVALTKSYQNTLVFRQLNVVFEAQNNLLVGKNGSGKSTLLRIIAGLEQANSGSLNWTLKQAPRVALASESVLPPDVFTANEVFDLLLRYQNFNTQKQGELVAALGFEAFLNRRIDELSSGSLKKLLLICAIAQQSDVLLLDEPFANLDEQSKSVVKKVVSEDSRFKIIVDHHQLLEGLQVVHLDANNTSSPS</sequence>
<evidence type="ECO:0000313" key="5">
    <source>
        <dbReference type="EMBL" id="MDT0582513.1"/>
    </source>
</evidence>